<dbReference type="EC" id="2.7.7.49" evidence="1"/>
<dbReference type="VEuPathDB" id="VectorBase:LLONM1_010797"/>
<evidence type="ECO:0000313" key="9">
    <source>
        <dbReference type="EMBL" id="MBC1175481.1"/>
    </source>
</evidence>
<reference evidence="9" key="1">
    <citation type="journal article" date="2020" name="BMC">
        <title>Leishmania infection induces a limited differential gene expression in the sand fly midgut.</title>
        <authorList>
            <person name="Coutinho-Abreu I.V."/>
            <person name="Serafim T.D."/>
            <person name="Meneses C."/>
            <person name="Kamhawi S."/>
            <person name="Oliveira F."/>
            <person name="Valenzuela J.G."/>
        </authorList>
    </citation>
    <scope>NUCLEOTIDE SEQUENCE</scope>
    <source>
        <strain evidence="9">Jacobina</strain>
        <tissue evidence="9">Midgut</tissue>
    </source>
</reference>
<dbReference type="PROSITE" id="PS50878">
    <property type="entry name" value="RT_POL"/>
    <property type="match status" value="1"/>
</dbReference>
<dbReference type="GO" id="GO:0015074">
    <property type="term" value="P:DNA integration"/>
    <property type="evidence" value="ECO:0007669"/>
    <property type="project" value="InterPro"/>
</dbReference>
<keyword evidence="2" id="KW-0808">Transferase</keyword>
<keyword evidence="5" id="KW-0255">Endonuclease</keyword>
<dbReference type="SUPFAM" id="SSF53098">
    <property type="entry name" value="Ribonuclease H-like"/>
    <property type="match status" value="1"/>
</dbReference>
<proteinExistence type="predicted"/>
<dbReference type="CDD" id="cd01647">
    <property type="entry name" value="RT_LTR"/>
    <property type="match status" value="1"/>
</dbReference>
<feature type="domain" description="Integrase catalytic" evidence="8">
    <location>
        <begin position="874"/>
        <end position="1039"/>
    </location>
</feature>
<evidence type="ECO:0000256" key="3">
    <source>
        <dbReference type="ARBA" id="ARBA00022695"/>
    </source>
</evidence>
<dbReference type="Gene3D" id="3.10.10.10">
    <property type="entry name" value="HIV Type 1 Reverse Transcriptase, subunit A, domain 1"/>
    <property type="match status" value="1"/>
</dbReference>
<dbReference type="GO" id="GO:0004519">
    <property type="term" value="F:endonuclease activity"/>
    <property type="evidence" value="ECO:0007669"/>
    <property type="project" value="UniProtKB-KW"/>
</dbReference>
<dbReference type="InterPro" id="IPR043128">
    <property type="entry name" value="Rev_trsase/Diguanyl_cyclase"/>
</dbReference>
<dbReference type="Pfam" id="PF00665">
    <property type="entry name" value="rve"/>
    <property type="match status" value="1"/>
</dbReference>
<dbReference type="VEuPathDB" id="VectorBase:LLONM1_004377"/>
<dbReference type="PANTHER" id="PTHR37984">
    <property type="entry name" value="PROTEIN CBG26694"/>
    <property type="match status" value="1"/>
</dbReference>
<evidence type="ECO:0000256" key="6">
    <source>
        <dbReference type="ARBA" id="ARBA00023268"/>
    </source>
</evidence>
<dbReference type="InterPro" id="IPR036397">
    <property type="entry name" value="RNaseH_sf"/>
</dbReference>
<dbReference type="FunFam" id="3.30.70.270:FF:000020">
    <property type="entry name" value="Transposon Tf2-6 polyprotein-like Protein"/>
    <property type="match status" value="1"/>
</dbReference>
<dbReference type="InterPro" id="IPR021109">
    <property type="entry name" value="Peptidase_aspartic_dom_sf"/>
</dbReference>
<dbReference type="InterPro" id="IPR041577">
    <property type="entry name" value="RT_RNaseH_2"/>
</dbReference>
<evidence type="ECO:0000256" key="5">
    <source>
        <dbReference type="ARBA" id="ARBA00022759"/>
    </source>
</evidence>
<keyword evidence="4" id="KW-0540">Nuclease</keyword>
<dbReference type="Gene3D" id="3.30.420.10">
    <property type="entry name" value="Ribonuclease H-like superfamily/Ribonuclease H"/>
    <property type="match status" value="1"/>
</dbReference>
<dbReference type="Pfam" id="PF17921">
    <property type="entry name" value="Integrase_H2C2"/>
    <property type="match status" value="1"/>
</dbReference>
<keyword evidence="6" id="KW-0511">Multifunctional enzyme</keyword>
<dbReference type="CDD" id="cd09274">
    <property type="entry name" value="RNase_HI_RT_Ty3"/>
    <property type="match status" value="1"/>
</dbReference>
<evidence type="ECO:0000256" key="1">
    <source>
        <dbReference type="ARBA" id="ARBA00012493"/>
    </source>
</evidence>
<dbReference type="SUPFAM" id="SSF50630">
    <property type="entry name" value="Acid proteases"/>
    <property type="match status" value="1"/>
</dbReference>
<evidence type="ECO:0000259" key="7">
    <source>
        <dbReference type="PROSITE" id="PS50878"/>
    </source>
</evidence>
<evidence type="ECO:0000256" key="4">
    <source>
        <dbReference type="ARBA" id="ARBA00022722"/>
    </source>
</evidence>
<sequence>MGGQVMYSLEELTVFCKRIEQTEKLCEVYEKSVTKKVDKVAAVGVESAKKGCEGKIEMKKEKKIERKVDDRKTVEKKKDSFSCANCFGSGHGVLRCPEKRRARFLCYQCGAVDVTTKTCKSCNKGGEFRQGGSKTSSEEEGETQVCVVYAESRQGDNRMFVDVDVNGVVVKGMLDSGATTSVLGRGWREIVNKAKLKVRKSEVRGRSATGMRMRGGLEVEVPVAFNGRSQILTIPIFPEVTEDLLLGMDFWREFGLSPALPFIHEQSVASIDVEAWLSQDQKRMIEECVKLFPVTSEGNFGCTPLVSHSIDTGDAKPTVQRCYPVSPHVLKAADEELHRMEKLGVIKKCAKSPWRSAMTVTTKANGKIRLCLDARALNKVTVKDTYPMPHLENILSNLGGTKYLSAIDLSDAYWQVPLDEEAQAKTAFALIGRPLFMFARMPFGLVGAPATMARLADAVIGPELAPHVWTYLDDIIVATDDFESHVKYLKIVAERLKMAKLTINRDKSKFCVPELRYLGFVVNEEGIKIEPDKIEAIQNYPKPSTVKEVRQLLGMCGWNRRFIKDYAKIMAPISNLLKGKPNRIVWTSEAERAFEEIKRALGSAPILRNPKYDRVFHVCTDASDVGIGAQLTQRDDNGDEYTVTYISQKLSETQKKWSIGERECLSVIVALNKWRHYLEGSKVVLVTDSEALKWLLKQGDAKGRIGRWALQIQQFDFSVVHRSGCNNIIPDALSRNISELAEEAVDPEGHEVCAVDRADEEGSICTGDDWYDELVNKVKKMPEKFPEYKLIENELYSLCDDGSWKIVVPVDERLKILKKFHDDPKAAHFGNLKTLKRIVQRYWWPGLARDVKMYVGQCEVCRKIKDVNVNLTPPMGQPRIVKRCWEAISIDYMGPFPRSRFGNTQLLVIVDLYSKFPLIFPLRNAGVGLLKKTLETHVFNVFGVPRIVISDNGTQFVSHEFQSFLREFNITHQKTAVYSPNGNPVERVNKVIGTAIRGYVKDASHTNWDRHIGEIGMAIRSAMHEVTGRTPYYLNFGMEMAVDGGDYLPEEIQLNTDFEKRVNDLLSVRKDIPDRIREGNERNAKRYNLRNRAQPLRRKQVVWRRNFPISDAGKRVMGKLMPKWLKAEVVEELGSNLYVVKDHATGRKITYHRKDLDPRDIYPN</sequence>
<dbReference type="Gene3D" id="1.10.340.70">
    <property type="match status" value="1"/>
</dbReference>
<dbReference type="InterPro" id="IPR041588">
    <property type="entry name" value="Integrase_H2C2"/>
</dbReference>
<dbReference type="EMBL" id="GITU01006778">
    <property type="protein sequence ID" value="MBC1175481.1"/>
    <property type="molecule type" value="Transcribed_RNA"/>
</dbReference>
<dbReference type="PANTHER" id="PTHR37984:SF5">
    <property type="entry name" value="PROTEIN NYNRIN-LIKE"/>
    <property type="match status" value="1"/>
</dbReference>
<name>A0A7G3ANC8_LUTLO</name>
<evidence type="ECO:0000259" key="8">
    <source>
        <dbReference type="PROSITE" id="PS50994"/>
    </source>
</evidence>
<dbReference type="Pfam" id="PF00078">
    <property type="entry name" value="RVT_1"/>
    <property type="match status" value="1"/>
</dbReference>
<dbReference type="InterPro" id="IPR043502">
    <property type="entry name" value="DNA/RNA_pol_sf"/>
</dbReference>
<protein>
    <recommendedName>
        <fullName evidence="1">RNA-directed DNA polymerase</fullName>
        <ecNumber evidence="1">2.7.7.49</ecNumber>
    </recommendedName>
</protein>
<dbReference type="Gene3D" id="3.30.70.270">
    <property type="match status" value="2"/>
</dbReference>
<dbReference type="PROSITE" id="PS50994">
    <property type="entry name" value="INTEGRASE"/>
    <property type="match status" value="1"/>
</dbReference>
<dbReference type="FunFam" id="1.10.340.70:FF:000001">
    <property type="entry name" value="Retrovirus-related Pol polyprotein from transposon gypsy-like Protein"/>
    <property type="match status" value="1"/>
</dbReference>
<dbReference type="Pfam" id="PF17919">
    <property type="entry name" value="RT_RNaseH_2"/>
    <property type="match status" value="1"/>
</dbReference>
<feature type="domain" description="Reverse transcriptase" evidence="7">
    <location>
        <begin position="342"/>
        <end position="522"/>
    </location>
</feature>
<keyword evidence="5" id="KW-0378">Hydrolase</keyword>
<dbReference type="InterPro" id="IPR012337">
    <property type="entry name" value="RNaseH-like_sf"/>
</dbReference>
<dbReference type="AlphaFoldDB" id="A0A7G3ANC8"/>
<dbReference type="GO" id="GO:0003676">
    <property type="term" value="F:nucleic acid binding"/>
    <property type="evidence" value="ECO:0007669"/>
    <property type="project" value="InterPro"/>
</dbReference>
<dbReference type="GO" id="GO:0003964">
    <property type="term" value="F:RNA-directed DNA polymerase activity"/>
    <property type="evidence" value="ECO:0007669"/>
    <property type="project" value="UniProtKB-EC"/>
</dbReference>
<dbReference type="SUPFAM" id="SSF56672">
    <property type="entry name" value="DNA/RNA polymerases"/>
    <property type="match status" value="1"/>
</dbReference>
<organism evidence="9">
    <name type="scientific">Lutzomyia longipalpis</name>
    <name type="common">Sand fly</name>
    <dbReference type="NCBI Taxonomy" id="7200"/>
    <lineage>
        <taxon>Eukaryota</taxon>
        <taxon>Metazoa</taxon>
        <taxon>Ecdysozoa</taxon>
        <taxon>Arthropoda</taxon>
        <taxon>Hexapoda</taxon>
        <taxon>Insecta</taxon>
        <taxon>Pterygota</taxon>
        <taxon>Neoptera</taxon>
        <taxon>Endopterygota</taxon>
        <taxon>Diptera</taxon>
        <taxon>Nematocera</taxon>
        <taxon>Psychodoidea</taxon>
        <taxon>Psychodidae</taxon>
        <taxon>Lutzomyia</taxon>
        <taxon>Lutzomyia</taxon>
    </lineage>
</organism>
<dbReference type="GO" id="GO:0042575">
    <property type="term" value="C:DNA polymerase complex"/>
    <property type="evidence" value="ECO:0007669"/>
    <property type="project" value="UniProtKB-ARBA"/>
</dbReference>
<accession>A0A7G3ANC8</accession>
<dbReference type="InterPro" id="IPR050951">
    <property type="entry name" value="Retrovirus_Pol_polyprotein"/>
</dbReference>
<dbReference type="Pfam" id="PF13650">
    <property type="entry name" value="Asp_protease_2"/>
    <property type="match status" value="1"/>
</dbReference>
<dbReference type="Gene3D" id="2.40.70.10">
    <property type="entry name" value="Acid Proteases"/>
    <property type="match status" value="1"/>
</dbReference>
<evidence type="ECO:0000256" key="2">
    <source>
        <dbReference type="ARBA" id="ARBA00022679"/>
    </source>
</evidence>
<dbReference type="InterPro" id="IPR001584">
    <property type="entry name" value="Integrase_cat-core"/>
</dbReference>
<keyword evidence="3" id="KW-0548">Nucleotidyltransferase</keyword>
<dbReference type="InterPro" id="IPR000477">
    <property type="entry name" value="RT_dom"/>
</dbReference>